<organism evidence="1 2">
    <name type="scientific">Rhamnusium bicolor</name>
    <dbReference type="NCBI Taxonomy" id="1586634"/>
    <lineage>
        <taxon>Eukaryota</taxon>
        <taxon>Metazoa</taxon>
        <taxon>Ecdysozoa</taxon>
        <taxon>Arthropoda</taxon>
        <taxon>Hexapoda</taxon>
        <taxon>Insecta</taxon>
        <taxon>Pterygota</taxon>
        <taxon>Neoptera</taxon>
        <taxon>Endopterygota</taxon>
        <taxon>Coleoptera</taxon>
        <taxon>Polyphaga</taxon>
        <taxon>Cucujiformia</taxon>
        <taxon>Chrysomeloidea</taxon>
        <taxon>Cerambycidae</taxon>
        <taxon>Lepturinae</taxon>
        <taxon>Rhagiini</taxon>
        <taxon>Rhamnusium</taxon>
    </lineage>
</organism>
<dbReference type="EMBL" id="JANEYF010003158">
    <property type="protein sequence ID" value="KAJ8938749.1"/>
    <property type="molecule type" value="Genomic_DNA"/>
</dbReference>
<sequence length="232" mass="26763">MFDNMAFYNSVSVIAGRAIVTIDPLPEKDSKLPVVQQPRRLKWQEQIKNNTKNEDPFRSVQSARNDAIIKKSLSFENMLNKAEDPKELTENVTKSENSLAVPRVEVRKKSLKERRMSKSLYLKIDFPKELPIIRQHSMPKFYLDTPEENQTESTLIKTPMTALQSPMVKKEEFSYDLYSVVQIEKTKNQENAKEVIPIHRSPSKLSQIKGKIKLRKSKSTVSSSNIPHSNYI</sequence>
<reference evidence="1" key="1">
    <citation type="journal article" date="2023" name="Insect Mol. Biol.">
        <title>Genome sequencing provides insights into the evolution of gene families encoding plant cell wall-degrading enzymes in longhorned beetles.</title>
        <authorList>
            <person name="Shin N.R."/>
            <person name="Okamura Y."/>
            <person name="Kirsch R."/>
            <person name="Pauchet Y."/>
        </authorList>
    </citation>
    <scope>NUCLEOTIDE SEQUENCE</scope>
    <source>
        <strain evidence="1">RBIC_L_NR</strain>
    </source>
</reference>
<keyword evidence="2" id="KW-1185">Reference proteome</keyword>
<proteinExistence type="predicted"/>
<protein>
    <submittedName>
        <fullName evidence="1">Uncharacterized protein</fullName>
    </submittedName>
</protein>
<evidence type="ECO:0000313" key="2">
    <source>
        <dbReference type="Proteomes" id="UP001162156"/>
    </source>
</evidence>
<evidence type="ECO:0000313" key="1">
    <source>
        <dbReference type="EMBL" id="KAJ8938749.1"/>
    </source>
</evidence>
<comment type="caution">
    <text evidence="1">The sequence shown here is derived from an EMBL/GenBank/DDBJ whole genome shotgun (WGS) entry which is preliminary data.</text>
</comment>
<dbReference type="AlphaFoldDB" id="A0AAV8XJL0"/>
<dbReference type="Proteomes" id="UP001162156">
    <property type="component" value="Unassembled WGS sequence"/>
</dbReference>
<name>A0AAV8XJL0_9CUCU</name>
<gene>
    <name evidence="1" type="ORF">NQ314_011346</name>
</gene>
<accession>A0AAV8XJL0</accession>